<name>A0A1I4PKZ2_9BACI</name>
<protein>
    <submittedName>
        <fullName evidence="3">Addiction module antidote protein, HigA family</fullName>
    </submittedName>
</protein>
<dbReference type="EMBL" id="FOTR01000012">
    <property type="protein sequence ID" value="SFM28501.1"/>
    <property type="molecule type" value="Genomic_DNA"/>
</dbReference>
<dbReference type="Pfam" id="PF06114">
    <property type="entry name" value="Peptidase_M78"/>
    <property type="match status" value="1"/>
</dbReference>
<evidence type="ECO:0000313" key="4">
    <source>
        <dbReference type="Proteomes" id="UP000198565"/>
    </source>
</evidence>
<dbReference type="Pfam" id="PF01381">
    <property type="entry name" value="HTH_3"/>
    <property type="match status" value="1"/>
</dbReference>
<dbReference type="PROSITE" id="PS50943">
    <property type="entry name" value="HTH_CROC1"/>
    <property type="match status" value="1"/>
</dbReference>
<dbReference type="PANTHER" id="PTHR43236:SF1">
    <property type="entry name" value="BLL7220 PROTEIN"/>
    <property type="match status" value="1"/>
</dbReference>
<dbReference type="Proteomes" id="UP000198565">
    <property type="component" value="Unassembled WGS sequence"/>
</dbReference>
<reference evidence="4" key="1">
    <citation type="submission" date="2016-10" db="EMBL/GenBank/DDBJ databases">
        <authorList>
            <person name="Varghese N."/>
            <person name="Submissions S."/>
        </authorList>
    </citation>
    <scope>NUCLEOTIDE SEQUENCE [LARGE SCALE GENOMIC DNA]</scope>
    <source>
        <strain evidence="4">CGMCC 1.4250</strain>
    </source>
</reference>
<dbReference type="Gene3D" id="1.10.260.40">
    <property type="entry name" value="lambda repressor-like DNA-binding domains"/>
    <property type="match status" value="1"/>
</dbReference>
<dbReference type="PANTHER" id="PTHR43236">
    <property type="entry name" value="ANTITOXIN HIGA1"/>
    <property type="match status" value="1"/>
</dbReference>
<dbReference type="CDD" id="cd00093">
    <property type="entry name" value="HTH_XRE"/>
    <property type="match status" value="1"/>
</dbReference>
<dbReference type="AlphaFoldDB" id="A0A1I4PKZ2"/>
<keyword evidence="4" id="KW-1185">Reference proteome</keyword>
<dbReference type="InterPro" id="IPR010982">
    <property type="entry name" value="Lambda_DNA-bd_dom_sf"/>
</dbReference>
<proteinExistence type="inferred from homology"/>
<evidence type="ECO:0000313" key="3">
    <source>
        <dbReference type="EMBL" id="SFM28501.1"/>
    </source>
</evidence>
<gene>
    <name evidence="3" type="ORF">SAMN04487943_11219</name>
</gene>
<dbReference type="SUPFAM" id="SSF47413">
    <property type="entry name" value="lambda repressor-like DNA-binding domains"/>
    <property type="match status" value="1"/>
</dbReference>
<dbReference type="InterPro" id="IPR052345">
    <property type="entry name" value="Rad_response_metalloprotease"/>
</dbReference>
<dbReference type="InterPro" id="IPR013430">
    <property type="entry name" value="Toxin_antidote_HigA"/>
</dbReference>
<feature type="domain" description="HTH cro/C1-type" evidence="2">
    <location>
        <begin position="13"/>
        <end position="68"/>
    </location>
</feature>
<accession>A0A1I4PKZ2</accession>
<dbReference type="NCBIfam" id="TIGR02607">
    <property type="entry name" value="antidote_HigA"/>
    <property type="match status" value="1"/>
</dbReference>
<dbReference type="SMART" id="SM00530">
    <property type="entry name" value="HTH_XRE"/>
    <property type="match status" value="1"/>
</dbReference>
<dbReference type="InterPro" id="IPR010359">
    <property type="entry name" value="IrrE_HExxH"/>
</dbReference>
<dbReference type="OrthoDB" id="9796786at2"/>
<dbReference type="STRING" id="334253.SAMN04487943_11219"/>
<evidence type="ECO:0000256" key="1">
    <source>
        <dbReference type="ARBA" id="ARBA00007227"/>
    </source>
</evidence>
<comment type="similarity">
    <text evidence="1">Belongs to the short-chain fatty acyl-CoA assimilation regulator (ScfR) family.</text>
</comment>
<sequence length="356" mass="41779">MSNEFIVPTGFVIKDYLDELEISQKDLAKRMGISEKHISNLLNGKSRLTEDFAIRLEKIIHSVPASYWLNYESKYREYKARNDLANEFDEATLKTFDKRFNFSKIFSGLDLDLKEQANEMLKLLRLSNFEQFDKVYSNLDVDFMEDGGEKEAIAIWLNLAREEVEIQNNDLTNKRYDKEKLEKSLSKFKKLALNTDYESSIKSARKLLNRLGIYLVFCDAVVNSKVRGALTSYKKHPSIFLSGRFKSHDHVWFALIHEIGHLLLHYIPEESLITLEHDLEFQEVSHKEKEANKFARDFFIHPDDYKDFVSTQEFDKKNIEQFAKSQDILPGIVVARLQHDGYLLYDQLNFLKQYNS</sequence>
<dbReference type="RefSeq" id="WP_091485177.1">
    <property type="nucleotide sequence ID" value="NZ_FOTR01000012.1"/>
</dbReference>
<organism evidence="3 4">
    <name type="scientific">Gracilibacillus orientalis</name>
    <dbReference type="NCBI Taxonomy" id="334253"/>
    <lineage>
        <taxon>Bacteria</taxon>
        <taxon>Bacillati</taxon>
        <taxon>Bacillota</taxon>
        <taxon>Bacilli</taxon>
        <taxon>Bacillales</taxon>
        <taxon>Bacillaceae</taxon>
        <taxon>Gracilibacillus</taxon>
    </lineage>
</organism>
<dbReference type="Gene3D" id="1.10.10.2910">
    <property type="match status" value="1"/>
</dbReference>
<dbReference type="InterPro" id="IPR001387">
    <property type="entry name" value="Cro/C1-type_HTH"/>
</dbReference>
<evidence type="ECO:0000259" key="2">
    <source>
        <dbReference type="PROSITE" id="PS50943"/>
    </source>
</evidence>
<dbReference type="GO" id="GO:0003677">
    <property type="term" value="F:DNA binding"/>
    <property type="evidence" value="ECO:0007669"/>
    <property type="project" value="InterPro"/>
</dbReference>